<comment type="caution">
    <text evidence="1">The sequence shown here is derived from an EMBL/GenBank/DDBJ whole genome shotgun (WGS) entry which is preliminary data.</text>
</comment>
<evidence type="ECO:0000313" key="2">
    <source>
        <dbReference type="Proteomes" id="UP001177021"/>
    </source>
</evidence>
<reference evidence="1" key="1">
    <citation type="submission" date="2023-10" db="EMBL/GenBank/DDBJ databases">
        <authorList>
            <person name="Rodriguez Cubillos JULIANA M."/>
            <person name="De Vega J."/>
        </authorList>
    </citation>
    <scope>NUCLEOTIDE SEQUENCE</scope>
</reference>
<organism evidence="1 2">
    <name type="scientific">Trifolium pratense</name>
    <name type="common">Red clover</name>
    <dbReference type="NCBI Taxonomy" id="57577"/>
    <lineage>
        <taxon>Eukaryota</taxon>
        <taxon>Viridiplantae</taxon>
        <taxon>Streptophyta</taxon>
        <taxon>Embryophyta</taxon>
        <taxon>Tracheophyta</taxon>
        <taxon>Spermatophyta</taxon>
        <taxon>Magnoliopsida</taxon>
        <taxon>eudicotyledons</taxon>
        <taxon>Gunneridae</taxon>
        <taxon>Pentapetalae</taxon>
        <taxon>rosids</taxon>
        <taxon>fabids</taxon>
        <taxon>Fabales</taxon>
        <taxon>Fabaceae</taxon>
        <taxon>Papilionoideae</taxon>
        <taxon>50 kb inversion clade</taxon>
        <taxon>NPAAA clade</taxon>
        <taxon>Hologalegina</taxon>
        <taxon>IRL clade</taxon>
        <taxon>Trifolieae</taxon>
        <taxon>Trifolium</taxon>
    </lineage>
</organism>
<name>A0ACB0IN46_TRIPR</name>
<protein>
    <submittedName>
        <fullName evidence="1">Uncharacterized protein</fullName>
    </submittedName>
</protein>
<accession>A0ACB0IN46</accession>
<keyword evidence="2" id="KW-1185">Reference proteome</keyword>
<proteinExistence type="predicted"/>
<gene>
    <name evidence="1" type="ORF">MILVUS5_LOCUS4480</name>
</gene>
<evidence type="ECO:0000313" key="1">
    <source>
        <dbReference type="EMBL" id="CAJ2633354.1"/>
    </source>
</evidence>
<dbReference type="Proteomes" id="UP001177021">
    <property type="component" value="Unassembled WGS sequence"/>
</dbReference>
<sequence length="66" mass="7586">MSLLEGAKSGSLVLWLDAQLLRKLLILKISRLIEISWFASMKIQIRGVHYGADIMLILLLYKIQFI</sequence>
<dbReference type="EMBL" id="CASHSV030000001">
    <property type="protein sequence ID" value="CAJ2633354.1"/>
    <property type="molecule type" value="Genomic_DNA"/>
</dbReference>